<dbReference type="OrthoDB" id="9815356at2"/>
<proteinExistence type="predicted"/>
<evidence type="ECO:0000313" key="7">
    <source>
        <dbReference type="Proteomes" id="UP000321523"/>
    </source>
</evidence>
<keyword evidence="7" id="KW-1185">Reference proteome</keyword>
<evidence type="ECO:0000259" key="5">
    <source>
        <dbReference type="PROSITE" id="PS50850"/>
    </source>
</evidence>
<protein>
    <submittedName>
        <fullName evidence="6">Putative MFS-type transporter YdeR</fullName>
    </submittedName>
</protein>
<keyword evidence="2 4" id="KW-1133">Transmembrane helix</keyword>
<feature type="domain" description="Major facilitator superfamily (MFS) profile" evidence="5">
    <location>
        <begin position="24"/>
        <end position="413"/>
    </location>
</feature>
<dbReference type="Pfam" id="PF07690">
    <property type="entry name" value="MFS_1"/>
    <property type="match status" value="1"/>
</dbReference>
<name>A0A512DVT1_9PROT</name>
<feature type="transmembrane region" description="Helical" evidence="4">
    <location>
        <begin position="150"/>
        <end position="167"/>
    </location>
</feature>
<evidence type="ECO:0000256" key="2">
    <source>
        <dbReference type="ARBA" id="ARBA00022989"/>
    </source>
</evidence>
<dbReference type="InterPro" id="IPR020846">
    <property type="entry name" value="MFS_dom"/>
</dbReference>
<feature type="transmembrane region" description="Helical" evidence="4">
    <location>
        <begin position="296"/>
        <end position="318"/>
    </location>
</feature>
<dbReference type="RefSeq" id="WP_044430555.1">
    <property type="nucleotide sequence ID" value="NZ_BJYZ01000022.1"/>
</dbReference>
<feature type="transmembrane region" description="Helical" evidence="4">
    <location>
        <begin position="115"/>
        <end position="138"/>
    </location>
</feature>
<organism evidence="6 7">
    <name type="scientific">Skermanella aerolata</name>
    <dbReference type="NCBI Taxonomy" id="393310"/>
    <lineage>
        <taxon>Bacteria</taxon>
        <taxon>Pseudomonadati</taxon>
        <taxon>Pseudomonadota</taxon>
        <taxon>Alphaproteobacteria</taxon>
        <taxon>Rhodospirillales</taxon>
        <taxon>Azospirillaceae</taxon>
        <taxon>Skermanella</taxon>
    </lineage>
</organism>
<reference evidence="6 7" key="1">
    <citation type="submission" date="2019-07" db="EMBL/GenBank/DDBJ databases">
        <title>Whole genome shotgun sequence of Skermanella aerolata NBRC 106429.</title>
        <authorList>
            <person name="Hosoyama A."/>
            <person name="Uohara A."/>
            <person name="Ohji S."/>
            <person name="Ichikawa N."/>
        </authorList>
    </citation>
    <scope>NUCLEOTIDE SEQUENCE [LARGE SCALE GENOMIC DNA]</scope>
    <source>
        <strain evidence="6 7">NBRC 106429</strain>
    </source>
</reference>
<comment type="caution">
    <text evidence="6">The sequence shown here is derived from an EMBL/GenBank/DDBJ whole genome shotgun (WGS) entry which is preliminary data.</text>
</comment>
<feature type="transmembrane region" description="Helical" evidence="4">
    <location>
        <begin position="91"/>
        <end position="109"/>
    </location>
</feature>
<sequence length="415" mass="42420">MRTLAQSVTASTAEDANAGRGLSPALTVACAATCGAMVANLYYAQPLIGLIAPELGLGENISGLIVTLTQLGYGAGLLLVVSLADRIENRRLILTTLLCAAAALAGVAVSSSAAVFLAASVAVGFCSAGAQVVVPFAAALTPEERRGRTIGNVMAGLLAGIMLARPASSMLADTLGWRAVFWVSAGLMLLLTAWLAKALPRSHGSGGDGQTKPAQGSYGRMLASMWSILLTTPALQRRAVYQGIVFAIFNIFWTAAPLMLASLFGYGQKGIALFALAGAGGALAAPLAGRLGDRGYVRIGTGVALATVMLSCFLAGWAAALPSLAALVVFAVTLDAATQVNQVLGQRVIYSLAGEARGRMNSVYMTIVFLLGAGGSAVATLTYHHGGWWTSMLTGGVLALAALVFFATELRRPGG</sequence>
<dbReference type="CDD" id="cd17324">
    <property type="entry name" value="MFS_NepI_like"/>
    <property type="match status" value="1"/>
</dbReference>
<dbReference type="PROSITE" id="PS50850">
    <property type="entry name" value="MFS"/>
    <property type="match status" value="1"/>
</dbReference>
<feature type="transmembrane region" description="Helical" evidence="4">
    <location>
        <begin position="362"/>
        <end position="382"/>
    </location>
</feature>
<evidence type="ECO:0000256" key="4">
    <source>
        <dbReference type="SAM" id="Phobius"/>
    </source>
</evidence>
<dbReference type="InterPro" id="IPR036259">
    <property type="entry name" value="MFS_trans_sf"/>
</dbReference>
<feature type="transmembrane region" description="Helical" evidence="4">
    <location>
        <begin position="324"/>
        <end position="341"/>
    </location>
</feature>
<dbReference type="PANTHER" id="PTHR42910">
    <property type="entry name" value="TRANSPORTER SCO4007-RELATED"/>
    <property type="match status" value="1"/>
</dbReference>
<dbReference type="PANTHER" id="PTHR42910:SF1">
    <property type="entry name" value="MAJOR FACILITATOR SUPERFAMILY (MFS) PROFILE DOMAIN-CONTAINING PROTEIN"/>
    <property type="match status" value="1"/>
</dbReference>
<keyword evidence="3 4" id="KW-0472">Membrane</keyword>
<accession>A0A512DVT1</accession>
<feature type="transmembrane region" description="Helical" evidence="4">
    <location>
        <begin position="270"/>
        <end position="289"/>
    </location>
</feature>
<gene>
    <name evidence="6" type="primary">ydeR</name>
    <name evidence="6" type="ORF">SAE02_47310</name>
</gene>
<feature type="transmembrane region" description="Helical" evidence="4">
    <location>
        <begin position="179"/>
        <end position="196"/>
    </location>
</feature>
<evidence type="ECO:0000313" key="6">
    <source>
        <dbReference type="EMBL" id="GEO40583.1"/>
    </source>
</evidence>
<dbReference type="EMBL" id="BJYZ01000022">
    <property type="protein sequence ID" value="GEO40583.1"/>
    <property type="molecule type" value="Genomic_DNA"/>
</dbReference>
<feature type="transmembrane region" description="Helical" evidence="4">
    <location>
        <begin position="388"/>
        <end position="407"/>
    </location>
</feature>
<dbReference type="SUPFAM" id="SSF103473">
    <property type="entry name" value="MFS general substrate transporter"/>
    <property type="match status" value="1"/>
</dbReference>
<dbReference type="Proteomes" id="UP000321523">
    <property type="component" value="Unassembled WGS sequence"/>
</dbReference>
<dbReference type="AlphaFoldDB" id="A0A512DVT1"/>
<dbReference type="GO" id="GO:0022857">
    <property type="term" value="F:transmembrane transporter activity"/>
    <property type="evidence" value="ECO:0007669"/>
    <property type="project" value="InterPro"/>
</dbReference>
<evidence type="ECO:0000256" key="1">
    <source>
        <dbReference type="ARBA" id="ARBA00022692"/>
    </source>
</evidence>
<dbReference type="Gene3D" id="1.20.1250.20">
    <property type="entry name" value="MFS general substrate transporter like domains"/>
    <property type="match status" value="1"/>
</dbReference>
<feature type="transmembrane region" description="Helical" evidence="4">
    <location>
        <begin position="244"/>
        <end position="264"/>
    </location>
</feature>
<feature type="transmembrane region" description="Helical" evidence="4">
    <location>
        <begin position="21"/>
        <end position="43"/>
    </location>
</feature>
<keyword evidence="1 4" id="KW-0812">Transmembrane</keyword>
<dbReference type="InterPro" id="IPR011701">
    <property type="entry name" value="MFS"/>
</dbReference>
<evidence type="ECO:0000256" key="3">
    <source>
        <dbReference type="ARBA" id="ARBA00023136"/>
    </source>
</evidence>
<feature type="transmembrane region" description="Helical" evidence="4">
    <location>
        <begin position="63"/>
        <end position="84"/>
    </location>
</feature>